<dbReference type="PANTHER" id="PTHR47432:SF1">
    <property type="entry name" value="CELL WALL ASSEMBLY REGULATOR SMI1"/>
    <property type="match status" value="1"/>
</dbReference>
<dbReference type="Gene3D" id="3.40.1580.10">
    <property type="entry name" value="SMI1/KNR4-like"/>
    <property type="match status" value="1"/>
</dbReference>
<name>A0A3G2T8Y1_9GAMM</name>
<reference evidence="2 3" key="1">
    <citation type="submission" date="2018-10" db="EMBL/GenBank/DDBJ databases">
        <title>The complete genome of Acinetobacter wuhouensis strain WCHAW010062.</title>
        <authorList>
            <person name="Hu Y."/>
            <person name="Long H."/>
            <person name="Feng Y."/>
            <person name="Zong Z."/>
        </authorList>
    </citation>
    <scope>NUCLEOTIDE SEQUENCE [LARGE SCALE GENOMIC DNA]</scope>
    <source>
        <strain evidence="2 3">WCHAW010062</strain>
    </source>
</reference>
<gene>
    <name evidence="2" type="ORF">CDG68_06990</name>
</gene>
<dbReference type="PANTHER" id="PTHR47432">
    <property type="entry name" value="CELL WALL ASSEMBLY REGULATOR SMI1"/>
    <property type="match status" value="1"/>
</dbReference>
<dbReference type="InterPro" id="IPR018958">
    <property type="entry name" value="Knr4/Smi1-like_dom"/>
</dbReference>
<accession>A0A3G2T8Y1</accession>
<protein>
    <submittedName>
        <fullName evidence="2">SMI1/KNR4 family protein</fullName>
    </submittedName>
</protein>
<dbReference type="GO" id="GO:0043332">
    <property type="term" value="C:mating projection tip"/>
    <property type="evidence" value="ECO:0007669"/>
    <property type="project" value="TreeGrafter"/>
</dbReference>
<dbReference type="AlphaFoldDB" id="A0A3G2T8Y1"/>
<evidence type="ECO:0000313" key="2">
    <source>
        <dbReference type="EMBL" id="AYO56256.1"/>
    </source>
</evidence>
<evidence type="ECO:0000313" key="3">
    <source>
        <dbReference type="Proteomes" id="UP000279962"/>
    </source>
</evidence>
<dbReference type="EMBL" id="CP033133">
    <property type="protein sequence ID" value="AYO56256.1"/>
    <property type="molecule type" value="Genomic_DNA"/>
</dbReference>
<dbReference type="Pfam" id="PF09346">
    <property type="entry name" value="SMI1_KNR4"/>
    <property type="match status" value="1"/>
</dbReference>
<organism evidence="2 3">
    <name type="scientific">Acinetobacter wuhouensis</name>
    <dbReference type="NCBI Taxonomy" id="1879050"/>
    <lineage>
        <taxon>Bacteria</taxon>
        <taxon>Pseudomonadati</taxon>
        <taxon>Pseudomonadota</taxon>
        <taxon>Gammaproteobacteria</taxon>
        <taxon>Moraxellales</taxon>
        <taxon>Moraxellaceae</taxon>
        <taxon>Acinetobacter</taxon>
    </lineage>
</organism>
<sequence length="214" mass="25194">MEQNLKQIEEWLLIHAPKIVHESLNPPATLIQLEQLEKTIQKPLPEDFKALFLWHNGLKAKSQNSGNLFYGLDFFDLEFIEKNYLEVKNSQDDVLIKMGNVDPGINPINHRNPLWIKFGYDWSRCSIALDLNPIAPEKYGQIVFIDYDYDTVLLVARSTEELVQTFLNDLHANRYYLNEEALEDGNHFIDCLPEIDLINWKSKKNQRWKRMFNT</sequence>
<feature type="domain" description="Knr4/Smi1-like" evidence="1">
    <location>
        <begin position="27"/>
        <end position="169"/>
    </location>
</feature>
<dbReference type="Proteomes" id="UP000279962">
    <property type="component" value="Chromosome"/>
</dbReference>
<dbReference type="InterPro" id="IPR037883">
    <property type="entry name" value="Knr4/Smi1-like_sf"/>
</dbReference>
<dbReference type="InterPro" id="IPR051873">
    <property type="entry name" value="KNR4/SMI1_regulator"/>
</dbReference>
<proteinExistence type="predicted"/>
<dbReference type="SUPFAM" id="SSF160631">
    <property type="entry name" value="SMI1/KNR4-like"/>
    <property type="match status" value="1"/>
</dbReference>
<evidence type="ECO:0000259" key="1">
    <source>
        <dbReference type="SMART" id="SM00860"/>
    </source>
</evidence>
<dbReference type="SMART" id="SM00860">
    <property type="entry name" value="SMI1_KNR4"/>
    <property type="match status" value="1"/>
</dbReference>